<evidence type="ECO:0000256" key="1">
    <source>
        <dbReference type="SAM" id="SignalP"/>
    </source>
</evidence>
<evidence type="ECO:0000313" key="3">
    <source>
        <dbReference type="Proteomes" id="UP001548590"/>
    </source>
</evidence>
<protein>
    <submittedName>
        <fullName evidence="2">DUF4410 domain-containing protein</fullName>
    </submittedName>
</protein>
<dbReference type="InterPro" id="IPR025522">
    <property type="entry name" value="DUF4410"/>
</dbReference>
<dbReference type="EMBL" id="JBEWLZ010000003">
    <property type="protein sequence ID" value="MET1489321.1"/>
    <property type="molecule type" value="Genomic_DNA"/>
</dbReference>
<comment type="caution">
    <text evidence="2">The sequence shown here is derived from an EMBL/GenBank/DDBJ whole genome shotgun (WGS) entry which is preliminary data.</text>
</comment>
<feature type="signal peptide" evidence="1">
    <location>
        <begin position="1"/>
        <end position="23"/>
    </location>
</feature>
<accession>A0ABV2CN48</accession>
<dbReference type="PROSITE" id="PS51257">
    <property type="entry name" value="PROKAR_LIPOPROTEIN"/>
    <property type="match status" value="1"/>
</dbReference>
<keyword evidence="1" id="KW-0732">Signal</keyword>
<dbReference type="RefSeq" id="WP_345925694.1">
    <property type="nucleotide sequence ID" value="NZ_JBDIVF010000002.1"/>
</dbReference>
<feature type="chain" id="PRO_5045099751" evidence="1">
    <location>
        <begin position="24"/>
        <end position="178"/>
    </location>
</feature>
<dbReference type="Proteomes" id="UP001548590">
    <property type="component" value="Unassembled WGS sequence"/>
</dbReference>
<reference evidence="2 3" key="1">
    <citation type="submission" date="2024-07" db="EMBL/GenBank/DDBJ databases">
        <title>Uliginosibacterium paludis KCTC:42655.</title>
        <authorList>
            <person name="Kim M.K."/>
        </authorList>
    </citation>
    <scope>NUCLEOTIDE SEQUENCE [LARGE SCALE GENOMIC DNA]</scope>
    <source>
        <strain evidence="2 3">KCTC 42655</strain>
    </source>
</reference>
<organism evidence="2 3">
    <name type="scientific">Uliginosibacterium paludis</name>
    <dbReference type="NCBI Taxonomy" id="1615952"/>
    <lineage>
        <taxon>Bacteria</taxon>
        <taxon>Pseudomonadati</taxon>
        <taxon>Pseudomonadota</taxon>
        <taxon>Betaproteobacteria</taxon>
        <taxon>Rhodocyclales</taxon>
        <taxon>Zoogloeaceae</taxon>
        <taxon>Uliginosibacterium</taxon>
    </lineage>
</organism>
<sequence>MSNKRLFAAIFVLASLVSGCATHMPNNVEGDAGLGRTRPIIVENFDFNPKGAVDVSADSIEKLNLELSENVVSELKKMGLPAKLADKSAPAQDAYVLKGRILQVNGGSTALRIWIGFGAGSTTVTVRGEVLDAKTGAQVRNFTLTRQSNWTYSNNEAAVRENIGELASDIAALFKPAD</sequence>
<proteinExistence type="predicted"/>
<name>A0ABV2CN48_9RHOO</name>
<keyword evidence="3" id="KW-1185">Reference proteome</keyword>
<dbReference type="Pfam" id="PF14366">
    <property type="entry name" value="DUF4410"/>
    <property type="match status" value="1"/>
</dbReference>
<evidence type="ECO:0000313" key="2">
    <source>
        <dbReference type="EMBL" id="MET1489321.1"/>
    </source>
</evidence>
<gene>
    <name evidence="2" type="ORF">ABVT11_05750</name>
</gene>